<name>A0A073IYV5_9RHOB</name>
<comment type="subcellular location">
    <subcellularLocation>
        <location evidence="1 4">Bacterial flagellum basal body</location>
    </subcellularLocation>
</comment>
<organism evidence="8 9">
    <name type="scientific">Sulfitobacter donghicola DSW-25 = KCTC 12864 = JCM 14565</name>
    <dbReference type="NCBI Taxonomy" id="1300350"/>
    <lineage>
        <taxon>Bacteria</taxon>
        <taxon>Pseudomonadati</taxon>
        <taxon>Pseudomonadota</taxon>
        <taxon>Alphaproteobacteria</taxon>
        <taxon>Rhodobacterales</taxon>
        <taxon>Roseobacteraceae</taxon>
        <taxon>Sulfitobacter</taxon>
    </lineage>
</organism>
<dbReference type="OrthoDB" id="9804559at2"/>
<dbReference type="NCBIfam" id="NF009332">
    <property type="entry name" value="PRK12690.1"/>
    <property type="match status" value="1"/>
</dbReference>
<dbReference type="InterPro" id="IPR012836">
    <property type="entry name" value="FlgF"/>
</dbReference>
<dbReference type="InterPro" id="IPR020013">
    <property type="entry name" value="Flagellar_FlgE/F/G"/>
</dbReference>
<dbReference type="PROSITE" id="PS00588">
    <property type="entry name" value="FLAGELLA_BB_ROD"/>
    <property type="match status" value="1"/>
</dbReference>
<dbReference type="InterPro" id="IPR019776">
    <property type="entry name" value="Flagellar_basal_body_rod_CS"/>
</dbReference>
<comment type="caution">
    <text evidence="8">The sequence shown here is derived from an EMBL/GenBank/DDBJ whole genome shotgun (WGS) entry which is preliminary data.</text>
</comment>
<evidence type="ECO:0000313" key="9">
    <source>
        <dbReference type="Proteomes" id="UP000027734"/>
    </source>
</evidence>
<keyword evidence="8" id="KW-0966">Cell projection</keyword>
<feature type="domain" description="Flagellar basal-body/hook protein C-terminal" evidence="6">
    <location>
        <begin position="190"/>
        <end position="231"/>
    </location>
</feature>
<comment type="subunit">
    <text evidence="4">The basal body constitutes a major portion of the flagellar organelle and consists of five rings (E,L,P,S, and M) mounted on a central rod. The rod consists of about 26 subunits of FlgG in the distal portion, and FlgB, FlgC and FlgF are thought to build up the proximal portion of the rod with about 6 subunits each.</text>
</comment>
<dbReference type="Pfam" id="PF00460">
    <property type="entry name" value="Flg_bb_rod"/>
    <property type="match status" value="1"/>
</dbReference>
<dbReference type="InterPro" id="IPR001444">
    <property type="entry name" value="Flag_bb_rod_N"/>
</dbReference>
<evidence type="ECO:0000313" key="8">
    <source>
        <dbReference type="EMBL" id="KEJ90552.1"/>
    </source>
</evidence>
<accession>A0A073IYV5</accession>
<feature type="domain" description="Flagellar basal body rod protein N-terminal" evidence="5">
    <location>
        <begin position="15"/>
        <end position="35"/>
    </location>
</feature>
<keyword evidence="9" id="KW-1185">Reference proteome</keyword>
<dbReference type="PANTHER" id="PTHR30435">
    <property type="entry name" value="FLAGELLAR PROTEIN"/>
    <property type="match status" value="1"/>
</dbReference>
<dbReference type="NCBIfam" id="TIGR03506">
    <property type="entry name" value="FlgEFG_subfam"/>
    <property type="match status" value="1"/>
</dbReference>
<dbReference type="Pfam" id="PF06429">
    <property type="entry name" value="Flg_bbr_C"/>
    <property type="match status" value="1"/>
</dbReference>
<proteinExistence type="inferred from homology"/>
<reference evidence="8 9" key="1">
    <citation type="submission" date="2014-01" db="EMBL/GenBank/DDBJ databases">
        <title>Sulfitobacter donghicola JCM 14565 Genome Sequencing.</title>
        <authorList>
            <person name="Lai Q."/>
            <person name="Hong Z."/>
        </authorList>
    </citation>
    <scope>NUCLEOTIDE SEQUENCE [LARGE SCALE GENOMIC DNA]</scope>
    <source>
        <strain evidence="8 9">JCM 14565</strain>
    </source>
</reference>
<evidence type="ECO:0000256" key="3">
    <source>
        <dbReference type="ARBA" id="ARBA00023143"/>
    </source>
</evidence>
<evidence type="ECO:0000256" key="2">
    <source>
        <dbReference type="ARBA" id="ARBA00009677"/>
    </source>
</evidence>
<keyword evidence="8" id="KW-0282">Flagellum</keyword>
<dbReference type="Pfam" id="PF22692">
    <property type="entry name" value="LlgE_F_G_D1"/>
    <property type="match status" value="1"/>
</dbReference>
<keyword evidence="8" id="KW-0969">Cilium</keyword>
<dbReference type="InterPro" id="IPR010930">
    <property type="entry name" value="Flg_bb/hook_C_dom"/>
</dbReference>
<feature type="domain" description="Flagellar hook protein FlgE/F/G-like D1" evidence="7">
    <location>
        <begin position="81"/>
        <end position="146"/>
    </location>
</feature>
<dbReference type="SUPFAM" id="SSF117143">
    <property type="entry name" value="Flagellar hook protein flgE"/>
    <property type="match status" value="1"/>
</dbReference>
<evidence type="ECO:0000256" key="1">
    <source>
        <dbReference type="ARBA" id="ARBA00004117"/>
    </source>
</evidence>
<evidence type="ECO:0000256" key="4">
    <source>
        <dbReference type="RuleBase" id="RU362116"/>
    </source>
</evidence>
<gene>
    <name evidence="8" type="primary">flgF</name>
    <name evidence="8" type="ORF">DSW25_01155</name>
</gene>
<keyword evidence="3 4" id="KW-0975">Bacterial flagellum</keyword>
<dbReference type="InterPro" id="IPR037925">
    <property type="entry name" value="FlgE/F/G-like"/>
</dbReference>
<evidence type="ECO:0000259" key="6">
    <source>
        <dbReference type="Pfam" id="PF06429"/>
    </source>
</evidence>
<dbReference type="AlphaFoldDB" id="A0A073IYV5"/>
<dbReference type="PANTHER" id="PTHR30435:SF19">
    <property type="entry name" value="FLAGELLAR BASAL-BODY ROD PROTEIN FLGG"/>
    <property type="match status" value="1"/>
</dbReference>
<dbReference type="RefSeq" id="WP_025058929.1">
    <property type="nucleotide sequence ID" value="NZ_JAMC01000001.1"/>
</dbReference>
<evidence type="ECO:0000259" key="7">
    <source>
        <dbReference type="Pfam" id="PF22692"/>
    </source>
</evidence>
<dbReference type="InterPro" id="IPR053967">
    <property type="entry name" value="LlgE_F_G-like_D1"/>
</dbReference>
<comment type="similarity">
    <text evidence="2 4">Belongs to the flagella basal body rod proteins family.</text>
</comment>
<dbReference type="GO" id="GO:0071978">
    <property type="term" value="P:bacterial-type flagellum-dependent swarming motility"/>
    <property type="evidence" value="ECO:0007669"/>
    <property type="project" value="TreeGrafter"/>
</dbReference>
<dbReference type="EMBL" id="JAMC01000001">
    <property type="protein sequence ID" value="KEJ90552.1"/>
    <property type="molecule type" value="Genomic_DNA"/>
</dbReference>
<dbReference type="Proteomes" id="UP000027734">
    <property type="component" value="Unassembled WGS sequence"/>
</dbReference>
<dbReference type="eggNOG" id="COG4786">
    <property type="taxonomic scope" value="Bacteria"/>
</dbReference>
<protein>
    <recommendedName>
        <fullName evidence="4">Flagellar basal-body rod protein FlgF</fullName>
    </recommendedName>
</protein>
<dbReference type="STRING" id="1300350.Z948_1519"/>
<dbReference type="NCBIfam" id="TIGR02490">
    <property type="entry name" value="flgF"/>
    <property type="match status" value="1"/>
</dbReference>
<sequence>MESTGYITLTRQAGLKREMQVVANNIANSSTTGFRAEGVIFSEYVKSVDGGPSLSMGQGNVGKTSFEQGGLEQTNGTFDFAIEGDGYFVVQTPLGDRLTRAGSFSPNAAGELVTPDGFPVLDNGRAPLFIPAGAGTLSVSADGTLSMDGNPLGQMAIVRPLAPNEMVREDGVMFRADAGDEPAEEARVLQGFTEGSNVNPLLELSRLIEVQRAYEMGQSFLKTEDERVRAAVKTLTETN</sequence>
<evidence type="ECO:0000259" key="5">
    <source>
        <dbReference type="Pfam" id="PF00460"/>
    </source>
</evidence>
<dbReference type="GO" id="GO:0030694">
    <property type="term" value="C:bacterial-type flagellum basal body, rod"/>
    <property type="evidence" value="ECO:0007669"/>
    <property type="project" value="UniProtKB-UniRule"/>
</dbReference>